<evidence type="ECO:0000256" key="5">
    <source>
        <dbReference type="ARBA" id="ARBA00022989"/>
    </source>
</evidence>
<keyword evidence="5 8" id="KW-1133">Transmembrane helix</keyword>
<evidence type="ECO:0000256" key="2">
    <source>
        <dbReference type="ARBA" id="ARBA00008574"/>
    </source>
</evidence>
<feature type="transmembrane region" description="Helical" evidence="8">
    <location>
        <begin position="68"/>
        <end position="101"/>
    </location>
</feature>
<dbReference type="Pfam" id="PF01529">
    <property type="entry name" value="DHHC"/>
    <property type="match status" value="1"/>
</dbReference>
<evidence type="ECO:0000259" key="9">
    <source>
        <dbReference type="Pfam" id="PF01529"/>
    </source>
</evidence>
<protein>
    <recommendedName>
        <fullName evidence="8">S-acyltransferase</fullName>
        <ecNumber evidence="8">2.3.1.225</ecNumber>
    </recommendedName>
    <alternativeName>
        <fullName evidence="8">Palmitoyltransferase</fullName>
    </alternativeName>
</protein>
<organism evidence="10 11">
    <name type="scientific">Chlorella sorokiniana</name>
    <name type="common">Freshwater green alga</name>
    <dbReference type="NCBI Taxonomy" id="3076"/>
    <lineage>
        <taxon>Eukaryota</taxon>
        <taxon>Viridiplantae</taxon>
        <taxon>Chlorophyta</taxon>
        <taxon>core chlorophytes</taxon>
        <taxon>Trebouxiophyceae</taxon>
        <taxon>Chlorellales</taxon>
        <taxon>Chlorellaceae</taxon>
        <taxon>Chlorella clade</taxon>
        <taxon>Chlorella</taxon>
    </lineage>
</organism>
<feature type="transmembrane region" description="Helical" evidence="8">
    <location>
        <begin position="107"/>
        <end position="126"/>
    </location>
</feature>
<keyword evidence="4 8" id="KW-0812">Transmembrane</keyword>
<comment type="similarity">
    <text evidence="2 8">Belongs to the DHHC palmitoyltransferase family.</text>
</comment>
<dbReference type="GO" id="GO:0016020">
    <property type="term" value="C:membrane"/>
    <property type="evidence" value="ECO:0007669"/>
    <property type="project" value="UniProtKB-SubCell"/>
</dbReference>
<evidence type="ECO:0000256" key="1">
    <source>
        <dbReference type="ARBA" id="ARBA00004141"/>
    </source>
</evidence>
<evidence type="ECO:0000313" key="11">
    <source>
        <dbReference type="Proteomes" id="UP000239899"/>
    </source>
</evidence>
<accession>A0A2P6U348</accession>
<evidence type="ECO:0000256" key="6">
    <source>
        <dbReference type="ARBA" id="ARBA00023136"/>
    </source>
</evidence>
<reference evidence="10 11" key="1">
    <citation type="journal article" date="2018" name="Plant J.">
        <title>Genome sequences of Chlorella sorokiniana UTEX 1602 and Micractinium conductrix SAG 241.80: implications to maltose excretion by a green alga.</title>
        <authorList>
            <person name="Arriola M.B."/>
            <person name="Velmurugan N."/>
            <person name="Zhang Y."/>
            <person name="Plunkett M.H."/>
            <person name="Hondzo H."/>
            <person name="Barney B.M."/>
        </authorList>
    </citation>
    <scope>NUCLEOTIDE SEQUENCE [LARGE SCALE GENOMIC DNA]</scope>
    <source>
        <strain evidence="11">UTEX 1602</strain>
    </source>
</reference>
<dbReference type="EMBL" id="LHPG02000002">
    <property type="protein sequence ID" value="PRW60738.1"/>
    <property type="molecule type" value="Genomic_DNA"/>
</dbReference>
<dbReference type="PROSITE" id="PS50216">
    <property type="entry name" value="DHHC"/>
    <property type="match status" value="1"/>
</dbReference>
<evidence type="ECO:0000313" key="10">
    <source>
        <dbReference type="EMBL" id="PRW60738.1"/>
    </source>
</evidence>
<comment type="catalytic activity">
    <reaction evidence="8">
        <text>L-cysteinyl-[protein] + hexadecanoyl-CoA = S-hexadecanoyl-L-cysteinyl-[protein] + CoA</text>
        <dbReference type="Rhea" id="RHEA:36683"/>
        <dbReference type="Rhea" id="RHEA-COMP:10131"/>
        <dbReference type="Rhea" id="RHEA-COMP:11032"/>
        <dbReference type="ChEBI" id="CHEBI:29950"/>
        <dbReference type="ChEBI" id="CHEBI:57287"/>
        <dbReference type="ChEBI" id="CHEBI:57379"/>
        <dbReference type="ChEBI" id="CHEBI:74151"/>
        <dbReference type="EC" id="2.3.1.225"/>
    </reaction>
</comment>
<keyword evidence="3 8" id="KW-0808">Transferase</keyword>
<dbReference type="OrthoDB" id="331948at2759"/>
<comment type="subcellular location">
    <subcellularLocation>
        <location evidence="1">Membrane</location>
        <topology evidence="1">Multi-pass membrane protein</topology>
    </subcellularLocation>
</comment>
<feature type="domain" description="Palmitoyltransferase DHHC" evidence="9">
    <location>
        <begin position="159"/>
        <end position="276"/>
    </location>
</feature>
<gene>
    <name evidence="10" type="ORF">C2E21_1267</name>
</gene>
<keyword evidence="7 8" id="KW-0012">Acyltransferase</keyword>
<dbReference type="EC" id="2.3.1.225" evidence="8"/>
<evidence type="ECO:0000256" key="8">
    <source>
        <dbReference type="RuleBase" id="RU079119"/>
    </source>
</evidence>
<proteinExistence type="inferred from homology"/>
<dbReference type="InterPro" id="IPR039859">
    <property type="entry name" value="PFA4/ZDH16/20/ERF2-like"/>
</dbReference>
<sequence length="295" mass="31384">MDQRCWACGSACQAPQAAAGPSGAAAAAPFKCGWCGALNSVSSAAELAPHPGAPCLLLDKPRSARPAAVPYAAGCALVCIVSAVVGSIFVLGVSLVLPALFSPPALAAFHAPLALLLAVNICYNYAACVARRPGPVQPHLQRTAVDAGRVQRGSLDGCRYCEVCCYYKPAGAHHCSSCGTCVMDLDHHCWYINNCCGAANLRQFLLFLLYLVAGVAYGLSAALALGWQDRRAIAQHTQRVAQGLARFHPVMKALSFCLYWLLSAPAWLACWAYFTTVCLAAFTALQYIKVYWLLR</sequence>
<feature type="transmembrane region" description="Helical" evidence="8">
    <location>
        <begin position="204"/>
        <end position="227"/>
    </location>
</feature>
<evidence type="ECO:0000256" key="3">
    <source>
        <dbReference type="ARBA" id="ARBA00022679"/>
    </source>
</evidence>
<dbReference type="Proteomes" id="UP000239899">
    <property type="component" value="Unassembled WGS sequence"/>
</dbReference>
<comment type="caution">
    <text evidence="10">The sequence shown here is derived from an EMBL/GenBank/DDBJ whole genome shotgun (WGS) entry which is preliminary data.</text>
</comment>
<keyword evidence="6 8" id="KW-0472">Membrane</keyword>
<feature type="transmembrane region" description="Helical" evidence="8">
    <location>
        <begin position="258"/>
        <end position="285"/>
    </location>
</feature>
<evidence type="ECO:0000256" key="7">
    <source>
        <dbReference type="ARBA" id="ARBA00023315"/>
    </source>
</evidence>
<evidence type="ECO:0000256" key="4">
    <source>
        <dbReference type="ARBA" id="ARBA00022692"/>
    </source>
</evidence>
<dbReference type="GO" id="GO:0019706">
    <property type="term" value="F:protein-cysteine S-palmitoyltransferase activity"/>
    <property type="evidence" value="ECO:0007669"/>
    <property type="project" value="UniProtKB-EC"/>
</dbReference>
<dbReference type="InterPro" id="IPR001594">
    <property type="entry name" value="Palmitoyltrfase_DHHC"/>
</dbReference>
<dbReference type="PANTHER" id="PTHR12246">
    <property type="entry name" value="PALMITOYLTRANSFERASE ZDHHC16"/>
    <property type="match status" value="1"/>
</dbReference>
<keyword evidence="11" id="KW-1185">Reference proteome</keyword>
<comment type="domain">
    <text evidence="8">The DHHC domain is required for palmitoyltransferase activity.</text>
</comment>
<name>A0A2P6U348_CHLSO</name>
<dbReference type="AlphaFoldDB" id="A0A2P6U348"/>